<keyword evidence="1" id="KW-0675">Receptor</keyword>
<name>A0AAD9BRW8_DISEL</name>
<keyword evidence="1" id="KW-0418">Kinase</keyword>
<gene>
    <name evidence="1" type="ORF">KUDE01_029049</name>
</gene>
<keyword evidence="2" id="KW-1185">Reference proteome</keyword>
<organism evidence="1 2">
    <name type="scientific">Dissostichus eleginoides</name>
    <name type="common">Patagonian toothfish</name>
    <name type="synonym">Dissostichus amissus</name>
    <dbReference type="NCBI Taxonomy" id="100907"/>
    <lineage>
        <taxon>Eukaryota</taxon>
        <taxon>Metazoa</taxon>
        <taxon>Chordata</taxon>
        <taxon>Craniata</taxon>
        <taxon>Vertebrata</taxon>
        <taxon>Euteleostomi</taxon>
        <taxon>Actinopterygii</taxon>
        <taxon>Neopterygii</taxon>
        <taxon>Teleostei</taxon>
        <taxon>Neoteleostei</taxon>
        <taxon>Acanthomorphata</taxon>
        <taxon>Eupercaria</taxon>
        <taxon>Perciformes</taxon>
        <taxon>Notothenioidei</taxon>
        <taxon>Nototheniidae</taxon>
        <taxon>Dissostichus</taxon>
    </lineage>
</organism>
<sequence>MLVRKRRRLRSLNKRFERRHARAMAMFDRRTAEDDERYHALRTAMICEYYGTRRILVCLQALGQKL</sequence>
<accession>A0AAD9BRW8</accession>
<dbReference type="Proteomes" id="UP001228049">
    <property type="component" value="Unassembled WGS sequence"/>
</dbReference>
<dbReference type="GO" id="GO:0016301">
    <property type="term" value="F:kinase activity"/>
    <property type="evidence" value="ECO:0007669"/>
    <property type="project" value="UniProtKB-KW"/>
</dbReference>
<evidence type="ECO:0000313" key="1">
    <source>
        <dbReference type="EMBL" id="KAK1888266.1"/>
    </source>
</evidence>
<evidence type="ECO:0000313" key="2">
    <source>
        <dbReference type="Proteomes" id="UP001228049"/>
    </source>
</evidence>
<protein>
    <submittedName>
        <fullName evidence="1">Inactive leucine-rich repeat receptor-like serine/threonine-protein kinase</fullName>
    </submittedName>
</protein>
<dbReference type="AlphaFoldDB" id="A0AAD9BRW8"/>
<reference evidence="1" key="1">
    <citation type="submission" date="2023-04" db="EMBL/GenBank/DDBJ databases">
        <title>Chromosome-level genome of Chaenocephalus aceratus.</title>
        <authorList>
            <person name="Park H."/>
        </authorList>
    </citation>
    <scope>NUCLEOTIDE SEQUENCE</scope>
    <source>
        <strain evidence="1">DE</strain>
        <tissue evidence="1">Muscle</tissue>
    </source>
</reference>
<keyword evidence="1" id="KW-0808">Transferase</keyword>
<proteinExistence type="predicted"/>
<dbReference type="EMBL" id="JASDAP010000018">
    <property type="protein sequence ID" value="KAK1888266.1"/>
    <property type="molecule type" value="Genomic_DNA"/>
</dbReference>
<comment type="caution">
    <text evidence="1">The sequence shown here is derived from an EMBL/GenBank/DDBJ whole genome shotgun (WGS) entry which is preliminary data.</text>
</comment>